<evidence type="ECO:0000256" key="2">
    <source>
        <dbReference type="ARBA" id="ARBA00006275"/>
    </source>
</evidence>
<comment type="subcellular location">
    <subcellularLocation>
        <location evidence="1">Cell outer membrane</location>
    </subcellularLocation>
</comment>
<dbReference type="Pfam" id="PF07980">
    <property type="entry name" value="SusD_RagB"/>
    <property type="match status" value="1"/>
</dbReference>
<dbReference type="GO" id="GO:0009279">
    <property type="term" value="C:cell outer membrane"/>
    <property type="evidence" value="ECO:0007669"/>
    <property type="project" value="UniProtKB-SubCell"/>
</dbReference>
<dbReference type="STRING" id="425514.SAMN05443550_106148"/>
<evidence type="ECO:0000259" key="7">
    <source>
        <dbReference type="Pfam" id="PF14322"/>
    </source>
</evidence>
<sequence length="463" mass="51065">MKINKTTYRFLAMFLIVAGWAVSSCRKFIEIPPPANSIVTSQVFADSANATAAITGIYINMMNRAGSLNIANSLTTVCTALAADELNNTDNTVVFKDFQTNVITITNNYNLTCWSTAYAYIYQANACIEGAARSSTISTTLKNRITGEAMFIRAYLHFYLVNLFGPVPLVTSVDYKVNGSLPRASVDEVYKQIDSDLAAATQLLQNDPVPINKLHVNRFAVAAFSARVALYEKKWSQADAAATSVINAGYRLEPVLNNVFLAGNQEQIWQMSPPNPGDETSEGQLILPKNPALVPAFTVTNNLKTIFEVADQRAQQWLKTVTVAGNNYTHPFKYKLYIDGAATPKEGYSMLRLAEQFLIRAEARAQQNDLIGALADLNVIRRRAGLADASAANQADALRLIMHERQAEFFCEWGHRWLDLKRTNTIDGVLGAAKTGWKPAAALFPIPYTQLQNNPFLVQNPGY</sequence>
<evidence type="ECO:0000313" key="9">
    <source>
        <dbReference type="Proteomes" id="UP000198850"/>
    </source>
</evidence>
<dbReference type="CDD" id="cd08977">
    <property type="entry name" value="SusD"/>
    <property type="match status" value="1"/>
</dbReference>
<dbReference type="RefSeq" id="WP_139298318.1">
    <property type="nucleotide sequence ID" value="NZ_FNRA01000006.1"/>
</dbReference>
<name>A0A1H4ETI3_9SPHI</name>
<evidence type="ECO:0000256" key="4">
    <source>
        <dbReference type="ARBA" id="ARBA00023136"/>
    </source>
</evidence>
<dbReference type="AlphaFoldDB" id="A0A1H4ETI3"/>
<evidence type="ECO:0000256" key="3">
    <source>
        <dbReference type="ARBA" id="ARBA00022729"/>
    </source>
</evidence>
<feature type="domain" description="RagB/SusD" evidence="6">
    <location>
        <begin position="338"/>
        <end position="463"/>
    </location>
</feature>
<keyword evidence="5" id="KW-0998">Cell outer membrane</keyword>
<dbReference type="SUPFAM" id="SSF48452">
    <property type="entry name" value="TPR-like"/>
    <property type="match status" value="1"/>
</dbReference>
<comment type="similarity">
    <text evidence="2">Belongs to the SusD family.</text>
</comment>
<evidence type="ECO:0000256" key="5">
    <source>
        <dbReference type="ARBA" id="ARBA00023237"/>
    </source>
</evidence>
<dbReference type="Proteomes" id="UP000198850">
    <property type="component" value="Unassembled WGS sequence"/>
</dbReference>
<keyword evidence="4" id="KW-0472">Membrane</keyword>
<gene>
    <name evidence="8" type="ORF">SAMN05443550_106148</name>
</gene>
<dbReference type="Pfam" id="PF14322">
    <property type="entry name" value="SusD-like_3"/>
    <property type="match status" value="1"/>
</dbReference>
<proteinExistence type="inferred from homology"/>
<evidence type="ECO:0000313" key="8">
    <source>
        <dbReference type="EMBL" id="SEA88363.1"/>
    </source>
</evidence>
<evidence type="ECO:0000256" key="1">
    <source>
        <dbReference type="ARBA" id="ARBA00004442"/>
    </source>
</evidence>
<dbReference type="InterPro" id="IPR012944">
    <property type="entry name" value="SusD_RagB_dom"/>
</dbReference>
<dbReference type="PROSITE" id="PS51257">
    <property type="entry name" value="PROKAR_LIPOPROTEIN"/>
    <property type="match status" value="1"/>
</dbReference>
<dbReference type="EMBL" id="FNRA01000006">
    <property type="protein sequence ID" value="SEA88363.1"/>
    <property type="molecule type" value="Genomic_DNA"/>
</dbReference>
<reference evidence="8 9" key="1">
    <citation type="submission" date="2016-10" db="EMBL/GenBank/DDBJ databases">
        <authorList>
            <person name="de Groot N.N."/>
        </authorList>
    </citation>
    <scope>NUCLEOTIDE SEQUENCE [LARGE SCALE GENOMIC DNA]</scope>
    <source>
        <strain evidence="8 9">DSM 19033</strain>
    </source>
</reference>
<feature type="domain" description="SusD-like N-terminal" evidence="7">
    <location>
        <begin position="48"/>
        <end position="230"/>
    </location>
</feature>
<dbReference type="InterPro" id="IPR011990">
    <property type="entry name" value="TPR-like_helical_dom_sf"/>
</dbReference>
<organism evidence="8 9">
    <name type="scientific">Pedobacter hartonius</name>
    <dbReference type="NCBI Taxonomy" id="425514"/>
    <lineage>
        <taxon>Bacteria</taxon>
        <taxon>Pseudomonadati</taxon>
        <taxon>Bacteroidota</taxon>
        <taxon>Sphingobacteriia</taxon>
        <taxon>Sphingobacteriales</taxon>
        <taxon>Sphingobacteriaceae</taxon>
        <taxon>Pedobacter</taxon>
    </lineage>
</organism>
<dbReference type="OrthoDB" id="621570at2"/>
<accession>A0A1H4ETI3</accession>
<dbReference type="Gene3D" id="1.25.40.390">
    <property type="match status" value="1"/>
</dbReference>
<evidence type="ECO:0000259" key="6">
    <source>
        <dbReference type="Pfam" id="PF07980"/>
    </source>
</evidence>
<keyword evidence="9" id="KW-1185">Reference proteome</keyword>
<protein>
    <submittedName>
        <fullName evidence="8">RagB/SusD domain-containing protein</fullName>
    </submittedName>
</protein>
<dbReference type="InterPro" id="IPR033985">
    <property type="entry name" value="SusD-like_N"/>
</dbReference>
<keyword evidence="3" id="KW-0732">Signal</keyword>